<keyword evidence="6" id="KW-1185">Reference proteome</keyword>
<dbReference type="OrthoDB" id="9717436at2759"/>
<reference evidence="7" key="1">
    <citation type="submission" date="2025-08" db="UniProtKB">
        <authorList>
            <consortium name="RefSeq"/>
        </authorList>
    </citation>
    <scope>IDENTIFICATION</scope>
    <source>
        <tissue evidence="7">Blood</tissue>
    </source>
</reference>
<evidence type="ECO:0000256" key="2">
    <source>
        <dbReference type="ARBA" id="ARBA00022692"/>
    </source>
</evidence>
<dbReference type="PANTHER" id="PTHR16059">
    <property type="entry name" value="ANTHRAX TOXIN RECEPTOR"/>
    <property type="match status" value="1"/>
</dbReference>
<name>A0A6J2D8U6_ZALCA</name>
<dbReference type="GO" id="GO:0009986">
    <property type="term" value="C:cell surface"/>
    <property type="evidence" value="ECO:0007669"/>
    <property type="project" value="TreeGrafter"/>
</dbReference>
<keyword evidence="3" id="KW-0732">Signal</keyword>
<keyword evidence="2" id="KW-0812">Transmembrane</keyword>
<protein>
    <submittedName>
        <fullName evidence="7">Uncharacterized protein LOC113922723 isoform X1</fullName>
    </submittedName>
</protein>
<proteinExistence type="predicted"/>
<evidence type="ECO:0000256" key="1">
    <source>
        <dbReference type="ARBA" id="ARBA00004167"/>
    </source>
</evidence>
<sequence length="173" mass="19554">MGAKVYCVGVQDYRKDQLNDIVERKDQMYGIDNGFKSLEDIVNLLVVNSCHEVMAGESYFVCVRDRKALEVTGRNIMCPGHIIETDEQGGNISFTPAKPLCKQLPCSSKINLPPNKECFPLNSCCSWSGQEDELRDIKMYLVRSGQSEWRRCVSLSTLDTRAWGWNTPDPPLT</sequence>
<evidence type="ECO:0000256" key="3">
    <source>
        <dbReference type="ARBA" id="ARBA00022729"/>
    </source>
</evidence>
<accession>A0A6J2D8U6</accession>
<dbReference type="GO" id="GO:0004888">
    <property type="term" value="F:transmembrane signaling receptor activity"/>
    <property type="evidence" value="ECO:0007669"/>
    <property type="project" value="TreeGrafter"/>
</dbReference>
<evidence type="ECO:0000313" key="6">
    <source>
        <dbReference type="Proteomes" id="UP000515165"/>
    </source>
</evidence>
<evidence type="ECO:0000313" key="7">
    <source>
        <dbReference type="RefSeq" id="XP_027450753.2"/>
    </source>
</evidence>
<dbReference type="GO" id="GO:0005886">
    <property type="term" value="C:plasma membrane"/>
    <property type="evidence" value="ECO:0007669"/>
    <property type="project" value="TreeGrafter"/>
</dbReference>
<dbReference type="GeneID" id="113922723"/>
<evidence type="ECO:0000256" key="5">
    <source>
        <dbReference type="ARBA" id="ARBA00023136"/>
    </source>
</evidence>
<dbReference type="PANTHER" id="PTHR16059:SF16">
    <property type="entry name" value="ANTHRAX TOXIN RECEPTOR-LIKE"/>
    <property type="match status" value="1"/>
</dbReference>
<dbReference type="Gene3D" id="3.40.50.410">
    <property type="entry name" value="von Willebrand factor, type A domain"/>
    <property type="match status" value="1"/>
</dbReference>
<gene>
    <name evidence="7" type="primary">LOC113922723</name>
</gene>
<evidence type="ECO:0000256" key="4">
    <source>
        <dbReference type="ARBA" id="ARBA00022989"/>
    </source>
</evidence>
<dbReference type="Proteomes" id="UP000515165">
    <property type="component" value="Chromosome 15"/>
</dbReference>
<dbReference type="AlphaFoldDB" id="A0A6J2D8U6"/>
<keyword evidence="5" id="KW-0472">Membrane</keyword>
<dbReference type="InterPro" id="IPR036465">
    <property type="entry name" value="vWFA_dom_sf"/>
</dbReference>
<dbReference type="KEGG" id="zca:113922723"/>
<comment type="subcellular location">
    <subcellularLocation>
        <location evidence="1">Membrane</location>
        <topology evidence="1">Single-pass membrane protein</topology>
    </subcellularLocation>
</comment>
<organism evidence="6 7">
    <name type="scientific">Zalophus californianus</name>
    <name type="common">California sealion</name>
    <dbReference type="NCBI Taxonomy" id="9704"/>
    <lineage>
        <taxon>Eukaryota</taxon>
        <taxon>Metazoa</taxon>
        <taxon>Chordata</taxon>
        <taxon>Craniata</taxon>
        <taxon>Vertebrata</taxon>
        <taxon>Euteleostomi</taxon>
        <taxon>Mammalia</taxon>
        <taxon>Eutheria</taxon>
        <taxon>Laurasiatheria</taxon>
        <taxon>Carnivora</taxon>
        <taxon>Caniformia</taxon>
        <taxon>Pinnipedia</taxon>
        <taxon>Otariidae</taxon>
        <taxon>Zalophus</taxon>
    </lineage>
</organism>
<keyword evidence="4" id="KW-1133">Transmembrane helix</keyword>
<dbReference type="RefSeq" id="XP_027450753.2">
    <property type="nucleotide sequence ID" value="XM_027594952.2"/>
</dbReference>